<dbReference type="SUPFAM" id="SSF63817">
    <property type="entry name" value="Sortase"/>
    <property type="match status" value="1"/>
</dbReference>
<dbReference type="EMBL" id="RKQG01000001">
    <property type="protein sequence ID" value="RPE34993.1"/>
    <property type="molecule type" value="Genomic_DNA"/>
</dbReference>
<dbReference type="Proteomes" id="UP000267408">
    <property type="component" value="Unassembled WGS sequence"/>
</dbReference>
<accession>A0A3N4RNR8</accession>
<protein>
    <submittedName>
        <fullName evidence="4">Sortase family protein</fullName>
    </submittedName>
</protein>
<keyword evidence="5" id="KW-1185">Reference proteome</keyword>
<dbReference type="Gene3D" id="2.40.260.10">
    <property type="entry name" value="Sortase"/>
    <property type="match status" value="1"/>
</dbReference>
<dbReference type="InterPro" id="IPR042001">
    <property type="entry name" value="Sortase_F"/>
</dbReference>
<dbReference type="InterPro" id="IPR005754">
    <property type="entry name" value="Sortase"/>
</dbReference>
<dbReference type="RefSeq" id="WP_244256706.1">
    <property type="nucleotide sequence ID" value="NZ_JBEYIY010000010.1"/>
</dbReference>
<accession>A0A8G1UK92</accession>
<dbReference type="AlphaFoldDB" id="A0A3N4RNR8"/>
<proteinExistence type="predicted"/>
<evidence type="ECO:0000256" key="1">
    <source>
        <dbReference type="ARBA" id="ARBA00022801"/>
    </source>
</evidence>
<feature type="region of interest" description="Disordered" evidence="2">
    <location>
        <begin position="59"/>
        <end position="78"/>
    </location>
</feature>
<keyword evidence="1" id="KW-0378">Hydrolase</keyword>
<feature type="compositionally biased region" description="Low complexity" evidence="2">
    <location>
        <begin position="59"/>
        <end position="70"/>
    </location>
</feature>
<comment type="caution">
    <text evidence="4">The sequence shown here is derived from an EMBL/GenBank/DDBJ whole genome shotgun (WGS) entry which is preliminary data.</text>
</comment>
<sequence>MPPPAASAHRRVRRRWWAPALAVGLLLAGGVTVAASRGSAPAPVRIAVSGPARPVAAAAPVTAPSTTGAPAPAPAPSSPPVRLLVPRIGVDAPVQGVGLNPDGTVEVPPLDRPGQVGWYRNGPVPGGDGPTVLLGHYDTRKGPAVFHGLPGLRPGDRVDVRRQDGSTFSYRVRELHQYAKDAFPTELVYGATAGPQLRLVTCGGTLGGNGHYSDNIVVFADPLPAGS</sequence>
<evidence type="ECO:0000256" key="2">
    <source>
        <dbReference type="SAM" id="MobiDB-lite"/>
    </source>
</evidence>
<dbReference type="GO" id="GO:0016787">
    <property type="term" value="F:hydrolase activity"/>
    <property type="evidence" value="ECO:0007669"/>
    <property type="project" value="UniProtKB-KW"/>
</dbReference>
<dbReference type="InterPro" id="IPR023365">
    <property type="entry name" value="Sortase_dom-sf"/>
</dbReference>
<evidence type="ECO:0000313" key="4">
    <source>
        <dbReference type="EMBL" id="RPE34993.1"/>
    </source>
</evidence>
<organism evidence="4 5">
    <name type="scientific">Kitasatospora cineracea</name>
    <dbReference type="NCBI Taxonomy" id="88074"/>
    <lineage>
        <taxon>Bacteria</taxon>
        <taxon>Bacillati</taxon>
        <taxon>Actinomycetota</taxon>
        <taxon>Actinomycetes</taxon>
        <taxon>Kitasatosporales</taxon>
        <taxon>Streptomycetaceae</taxon>
        <taxon>Kitasatospora</taxon>
    </lineage>
</organism>
<evidence type="ECO:0000313" key="3">
    <source>
        <dbReference type="EMBL" id="ROR44549.1"/>
    </source>
</evidence>
<dbReference type="EMBL" id="RJVJ01000001">
    <property type="protein sequence ID" value="ROR44549.1"/>
    <property type="molecule type" value="Genomic_DNA"/>
</dbReference>
<dbReference type="Proteomes" id="UP000266906">
    <property type="component" value="Unassembled WGS sequence"/>
</dbReference>
<evidence type="ECO:0000313" key="5">
    <source>
        <dbReference type="Proteomes" id="UP000266906"/>
    </source>
</evidence>
<reference evidence="5 6" key="1">
    <citation type="submission" date="2018-11" db="EMBL/GenBank/DDBJ databases">
        <title>Sequencing the genomes of 1000 actinobacteria strains.</title>
        <authorList>
            <person name="Klenk H.-P."/>
        </authorList>
    </citation>
    <scope>NUCLEOTIDE SEQUENCE [LARGE SCALE GENOMIC DNA]</scope>
    <source>
        <strain evidence="3 6">DSM 44780</strain>
        <strain evidence="4 5">DSM 44781</strain>
    </source>
</reference>
<dbReference type="NCBIfam" id="NF033748">
    <property type="entry name" value="class_F_sortase"/>
    <property type="match status" value="1"/>
</dbReference>
<gene>
    <name evidence="4" type="ORF">EDD38_3338</name>
    <name evidence="3" type="ORF">EDD39_2752</name>
</gene>
<evidence type="ECO:0000313" key="6">
    <source>
        <dbReference type="Proteomes" id="UP000267408"/>
    </source>
</evidence>
<name>A0A3N4RNR8_9ACTN</name>
<dbReference type="CDD" id="cd05829">
    <property type="entry name" value="Sortase_F"/>
    <property type="match status" value="1"/>
</dbReference>
<dbReference type="Pfam" id="PF04203">
    <property type="entry name" value="Sortase"/>
    <property type="match status" value="1"/>
</dbReference>